<dbReference type="EMBL" id="LT853702">
    <property type="protein sequence ID" value="SMQ55193.1"/>
    <property type="molecule type" value="Genomic_DNA"/>
</dbReference>
<keyword evidence="2" id="KW-1185">Reference proteome</keyword>
<sequence length="76" mass="8572">MEHDQFSIALPTVSWTSKLKFPVGPGDEAFCEARAERISDWYLSTPLVQSYPSYEYNFTQTGSSRAIAVPNPHSYP</sequence>
<evidence type="ECO:0000313" key="2">
    <source>
        <dbReference type="Proteomes" id="UP000215127"/>
    </source>
</evidence>
<name>A0A1X7S682_ZYMT9</name>
<accession>A0A1X7S682</accession>
<protein>
    <submittedName>
        <fullName evidence="1">Uncharacterized protein</fullName>
    </submittedName>
</protein>
<gene>
    <name evidence="1" type="ORF">ZT3D7_G10348</name>
</gene>
<dbReference type="Proteomes" id="UP000215127">
    <property type="component" value="Chromosome 11"/>
</dbReference>
<reference evidence="1 2" key="1">
    <citation type="submission" date="2016-06" db="EMBL/GenBank/DDBJ databases">
        <authorList>
            <person name="Kjaerup R.B."/>
            <person name="Dalgaard T.S."/>
            <person name="Juul-Madsen H.R."/>
        </authorList>
    </citation>
    <scope>NUCLEOTIDE SEQUENCE [LARGE SCALE GENOMIC DNA]</scope>
</reference>
<evidence type="ECO:0000313" key="1">
    <source>
        <dbReference type="EMBL" id="SMQ55193.1"/>
    </source>
</evidence>
<proteinExistence type="predicted"/>
<dbReference type="AlphaFoldDB" id="A0A1X7S682"/>
<organism evidence="1 2">
    <name type="scientific">Zymoseptoria tritici (strain ST99CH_3D7)</name>
    <dbReference type="NCBI Taxonomy" id="1276538"/>
    <lineage>
        <taxon>Eukaryota</taxon>
        <taxon>Fungi</taxon>
        <taxon>Dikarya</taxon>
        <taxon>Ascomycota</taxon>
        <taxon>Pezizomycotina</taxon>
        <taxon>Dothideomycetes</taxon>
        <taxon>Dothideomycetidae</taxon>
        <taxon>Mycosphaerellales</taxon>
        <taxon>Mycosphaerellaceae</taxon>
        <taxon>Zymoseptoria</taxon>
    </lineage>
</organism>